<keyword evidence="15" id="KW-1185">Reference proteome</keyword>
<dbReference type="Pfam" id="PF03737">
    <property type="entry name" value="RraA-like"/>
    <property type="match status" value="1"/>
</dbReference>
<evidence type="ECO:0000256" key="8">
    <source>
        <dbReference type="ARBA" id="ARBA00025046"/>
    </source>
</evidence>
<evidence type="ECO:0000256" key="7">
    <source>
        <dbReference type="ARBA" id="ARBA00016549"/>
    </source>
</evidence>
<evidence type="ECO:0000256" key="1">
    <source>
        <dbReference type="ARBA" id="ARBA00001342"/>
    </source>
</evidence>
<sequence>MLRIEPHAKPLAPELLELYRGIQPSTIGHLTDFGYIRGLRPLFHPIRLLGSALTVRLPHMDSAALREALELAQPGDVLVIDMSGDEERACWGEFRAYKAIGKQVAGAVVSGCVSDAAALRQLGFPVFSRGISALTTRSLELEGEVNTCVSVGGVAVRPGDLIIGDEDGLFALDPLRAEELGRKALEKQQREQRSREKLGYGHIGEGGDGV</sequence>
<feature type="compositionally biased region" description="Basic and acidic residues" evidence="13">
    <location>
        <begin position="186"/>
        <end position="199"/>
    </location>
</feature>
<dbReference type="RefSeq" id="WP_375356405.1">
    <property type="nucleotide sequence ID" value="NZ_JBHHMI010000014.1"/>
</dbReference>
<evidence type="ECO:0000313" key="15">
    <source>
        <dbReference type="Proteomes" id="UP001580346"/>
    </source>
</evidence>
<dbReference type="EC" id="4.1.3.17" evidence="5"/>
<evidence type="ECO:0000256" key="6">
    <source>
        <dbReference type="ARBA" id="ARBA00012947"/>
    </source>
</evidence>
<accession>A0ABV5AW62</accession>
<dbReference type="InterPro" id="IPR036704">
    <property type="entry name" value="RraA/RraA-like_sf"/>
</dbReference>
<evidence type="ECO:0000256" key="2">
    <source>
        <dbReference type="ARBA" id="ARBA00001968"/>
    </source>
</evidence>
<evidence type="ECO:0000256" key="12">
    <source>
        <dbReference type="ARBA" id="ARBA00047973"/>
    </source>
</evidence>
<comment type="function">
    <text evidence="8">Catalyzes the aldol cleavage of 4-hydroxy-4-methyl-2-oxoglutarate (HMG) into 2 molecules of pyruvate. Also contains a secondary oxaloacetate (OAA) decarboxylase activity due to the common pyruvate enolate transition state formed following C-C bond cleavage in the retro-aldol and decarboxylation reactions.</text>
</comment>
<comment type="subunit">
    <text evidence="4">Homotrimer.</text>
</comment>
<reference evidence="14 15" key="1">
    <citation type="submission" date="2024-09" db="EMBL/GenBank/DDBJ databases">
        <title>Paenibacillus zeirhizospherea sp. nov., isolated from surface of the maize (Zea mays) roots in a horticulture field, Hungary.</title>
        <authorList>
            <person name="Marton D."/>
            <person name="Farkas M."/>
            <person name="Bedics A."/>
            <person name="Toth E."/>
            <person name="Tancsics A."/>
            <person name="Boka K."/>
            <person name="Maroti G."/>
            <person name="Kriszt B."/>
            <person name="Cserhati M."/>
        </authorList>
    </citation>
    <scope>NUCLEOTIDE SEQUENCE [LARGE SCALE GENOMIC DNA]</scope>
    <source>
        <strain evidence="14 15">KCTC 33519</strain>
    </source>
</reference>
<evidence type="ECO:0000256" key="4">
    <source>
        <dbReference type="ARBA" id="ARBA00011233"/>
    </source>
</evidence>
<protein>
    <recommendedName>
        <fullName evidence="7">Putative 4-hydroxy-4-methyl-2-oxoglutarate aldolase</fullName>
        <ecNumber evidence="6">4.1.1.112</ecNumber>
        <ecNumber evidence="5">4.1.3.17</ecNumber>
    </recommendedName>
    <alternativeName>
        <fullName evidence="11">Oxaloacetate decarboxylase</fullName>
    </alternativeName>
    <alternativeName>
        <fullName evidence="9">Regulator of ribonuclease activity homolog</fullName>
    </alternativeName>
    <alternativeName>
        <fullName evidence="10">RraA-like protein</fullName>
    </alternativeName>
</protein>
<dbReference type="PANTHER" id="PTHR33254:SF4">
    <property type="entry name" value="4-HYDROXY-4-METHYL-2-OXOGLUTARATE ALDOLASE 3-RELATED"/>
    <property type="match status" value="1"/>
</dbReference>
<name>A0ABV5AW62_9BACL</name>
<evidence type="ECO:0000256" key="3">
    <source>
        <dbReference type="ARBA" id="ARBA00008621"/>
    </source>
</evidence>
<dbReference type="Gene3D" id="3.50.30.40">
    <property type="entry name" value="Ribonuclease E inhibitor RraA/RraA-like"/>
    <property type="match status" value="1"/>
</dbReference>
<gene>
    <name evidence="14" type="ORF">ACE41H_15865</name>
</gene>
<dbReference type="SUPFAM" id="SSF89562">
    <property type="entry name" value="RraA-like"/>
    <property type="match status" value="1"/>
</dbReference>
<comment type="similarity">
    <text evidence="3">Belongs to the class II aldolase/RraA-like family.</text>
</comment>
<comment type="caution">
    <text evidence="14">The sequence shown here is derived from an EMBL/GenBank/DDBJ whole genome shotgun (WGS) entry which is preliminary data.</text>
</comment>
<feature type="compositionally biased region" description="Gly residues" evidence="13">
    <location>
        <begin position="201"/>
        <end position="210"/>
    </location>
</feature>
<comment type="catalytic activity">
    <reaction evidence="12">
        <text>oxaloacetate + H(+) = pyruvate + CO2</text>
        <dbReference type="Rhea" id="RHEA:15641"/>
        <dbReference type="ChEBI" id="CHEBI:15361"/>
        <dbReference type="ChEBI" id="CHEBI:15378"/>
        <dbReference type="ChEBI" id="CHEBI:16452"/>
        <dbReference type="ChEBI" id="CHEBI:16526"/>
        <dbReference type="EC" id="4.1.1.112"/>
    </reaction>
</comment>
<dbReference type="Proteomes" id="UP001580346">
    <property type="component" value="Unassembled WGS sequence"/>
</dbReference>
<organism evidence="14 15">
    <name type="scientific">Paenibacillus enshidis</name>
    <dbReference type="NCBI Taxonomy" id="1458439"/>
    <lineage>
        <taxon>Bacteria</taxon>
        <taxon>Bacillati</taxon>
        <taxon>Bacillota</taxon>
        <taxon>Bacilli</taxon>
        <taxon>Bacillales</taxon>
        <taxon>Paenibacillaceae</taxon>
        <taxon>Paenibacillus</taxon>
    </lineage>
</organism>
<feature type="region of interest" description="Disordered" evidence="13">
    <location>
        <begin position="186"/>
        <end position="210"/>
    </location>
</feature>
<comment type="cofactor">
    <cofactor evidence="2">
        <name>a divalent metal cation</name>
        <dbReference type="ChEBI" id="CHEBI:60240"/>
    </cofactor>
</comment>
<evidence type="ECO:0000256" key="5">
    <source>
        <dbReference type="ARBA" id="ARBA00012213"/>
    </source>
</evidence>
<dbReference type="PANTHER" id="PTHR33254">
    <property type="entry name" value="4-HYDROXY-4-METHYL-2-OXOGLUTARATE ALDOLASE 3-RELATED"/>
    <property type="match status" value="1"/>
</dbReference>
<dbReference type="EC" id="4.1.1.112" evidence="6"/>
<evidence type="ECO:0000256" key="13">
    <source>
        <dbReference type="SAM" id="MobiDB-lite"/>
    </source>
</evidence>
<comment type="catalytic activity">
    <reaction evidence="1">
        <text>4-hydroxy-4-methyl-2-oxoglutarate = 2 pyruvate</text>
        <dbReference type="Rhea" id="RHEA:22748"/>
        <dbReference type="ChEBI" id="CHEBI:15361"/>
        <dbReference type="ChEBI" id="CHEBI:58276"/>
        <dbReference type="EC" id="4.1.3.17"/>
    </reaction>
</comment>
<proteinExistence type="inferred from homology"/>
<evidence type="ECO:0000256" key="9">
    <source>
        <dbReference type="ARBA" id="ARBA00029596"/>
    </source>
</evidence>
<dbReference type="EMBL" id="JBHHMI010000014">
    <property type="protein sequence ID" value="MFB5268242.1"/>
    <property type="molecule type" value="Genomic_DNA"/>
</dbReference>
<dbReference type="CDD" id="cd16841">
    <property type="entry name" value="RraA_family"/>
    <property type="match status" value="1"/>
</dbReference>
<evidence type="ECO:0000256" key="10">
    <source>
        <dbReference type="ARBA" id="ARBA00030169"/>
    </source>
</evidence>
<dbReference type="InterPro" id="IPR005493">
    <property type="entry name" value="RraA/RraA-like"/>
</dbReference>
<evidence type="ECO:0000256" key="11">
    <source>
        <dbReference type="ARBA" id="ARBA00032305"/>
    </source>
</evidence>
<evidence type="ECO:0000313" key="14">
    <source>
        <dbReference type="EMBL" id="MFB5268242.1"/>
    </source>
</evidence>